<dbReference type="Proteomes" id="UP000076420">
    <property type="component" value="Unassembled WGS sequence"/>
</dbReference>
<feature type="signal peptide" evidence="2">
    <location>
        <begin position="1"/>
        <end position="25"/>
    </location>
</feature>
<dbReference type="RefSeq" id="XP_013062760.2">
    <property type="nucleotide sequence ID" value="XM_013207306.2"/>
</dbReference>
<feature type="chain" id="PRO_5012428979" description="Sulfatase-modifying factor enzyme-like domain-containing protein" evidence="2">
    <location>
        <begin position="26"/>
        <end position="393"/>
    </location>
</feature>
<feature type="domain" description="Sulfatase-modifying factor enzyme-like" evidence="3">
    <location>
        <begin position="102"/>
        <end position="381"/>
    </location>
</feature>
<evidence type="ECO:0000259" key="3">
    <source>
        <dbReference type="Pfam" id="PF03781"/>
    </source>
</evidence>
<evidence type="ECO:0000313" key="5">
    <source>
        <dbReference type="Proteomes" id="UP000076420"/>
    </source>
</evidence>
<evidence type="ECO:0000313" key="4">
    <source>
        <dbReference type="EnsemblMetazoa" id="BGLB017801-PA"/>
    </source>
</evidence>
<dbReference type="OrthoDB" id="659at2759"/>
<dbReference type="AlphaFoldDB" id="A0A2C9KDE2"/>
<dbReference type="GO" id="GO:0120147">
    <property type="term" value="F:formylglycine-generating oxidase activity"/>
    <property type="evidence" value="ECO:0007669"/>
    <property type="project" value="TreeGrafter"/>
</dbReference>
<reference evidence="4" key="1">
    <citation type="submission" date="2020-05" db="UniProtKB">
        <authorList>
            <consortium name="EnsemblMetazoa"/>
        </authorList>
    </citation>
    <scope>IDENTIFICATION</scope>
    <source>
        <strain evidence="4">BB02</strain>
    </source>
</reference>
<dbReference type="EnsemblMetazoa" id="BGLB017801-RA">
    <property type="protein sequence ID" value="BGLB017801-PA"/>
    <property type="gene ID" value="BGLB017801"/>
</dbReference>
<protein>
    <recommendedName>
        <fullName evidence="3">Sulfatase-modifying factor enzyme-like domain-containing protein</fullName>
    </recommendedName>
</protein>
<dbReference type="GO" id="GO:0005783">
    <property type="term" value="C:endoplasmic reticulum"/>
    <property type="evidence" value="ECO:0007669"/>
    <property type="project" value="TreeGrafter"/>
</dbReference>
<name>A0A2C9KDE2_BIOGL</name>
<dbReference type="Pfam" id="PF03781">
    <property type="entry name" value="FGE-sulfatase"/>
    <property type="match status" value="1"/>
</dbReference>
<sequence length="393" mass="45162">MIFFNINNFDLLLIFLIFGDQFVCSNCCEPETLTRNCECGYSPDNNEIKDCGCKVNRECLSDIHKNAHKPSTDLHRNDLELHLEQDKLLESEKVKSEIQRLNHMVYIPGGTFTMGSNKPVFVADGEMPARQISLNSFYLDKYEVSNAEFDKFVKDQNYVTEAEKFGNSFVMEMYISEETKKKIKQMVAAAPWWLPVEGADWQHPEGPDSNITNRMNHPVTHVSWNDAVAFCKWAGKRLPTEAEFEYACKGGKSDRLFPWGNGLNPKGEHWMNIWQGNFPTFNSGEDGYVGTCPVTAFPEQNKFGLKNIIGNVWEWTEDWWETKHTTKEKKNPKGPDHGTDKVKKGGSYMCHKSYCYRYRCVARSQNTPDSSAANLGFRCAKDLQQDYLQKEEL</sequence>
<dbReference type="InterPro" id="IPR051043">
    <property type="entry name" value="Sulfatase_Mod_Factor_Kinase"/>
</dbReference>
<dbReference type="InterPro" id="IPR016187">
    <property type="entry name" value="CTDL_fold"/>
</dbReference>
<proteinExistence type="inferred from homology"/>
<dbReference type="InterPro" id="IPR005532">
    <property type="entry name" value="SUMF_dom"/>
</dbReference>
<dbReference type="STRING" id="6526.A0A2C9KDE2"/>
<dbReference type="KEGG" id="bgt:106052061"/>
<dbReference type="PANTHER" id="PTHR23150:SF19">
    <property type="entry name" value="FORMYLGLYCINE-GENERATING ENZYME"/>
    <property type="match status" value="1"/>
</dbReference>
<comment type="similarity">
    <text evidence="1">Belongs to the sulfatase-modifying factor family.</text>
</comment>
<evidence type="ECO:0000256" key="2">
    <source>
        <dbReference type="SAM" id="SignalP"/>
    </source>
</evidence>
<accession>A0A2C9KDE2</accession>
<dbReference type="PANTHER" id="PTHR23150">
    <property type="entry name" value="SULFATASE MODIFYING FACTOR 1, 2"/>
    <property type="match status" value="1"/>
</dbReference>
<evidence type="ECO:0000256" key="1">
    <source>
        <dbReference type="ARBA" id="ARBA00005310"/>
    </source>
</evidence>
<organism evidence="4 5">
    <name type="scientific">Biomphalaria glabrata</name>
    <name type="common">Bloodfluke planorb</name>
    <name type="synonym">Freshwater snail</name>
    <dbReference type="NCBI Taxonomy" id="6526"/>
    <lineage>
        <taxon>Eukaryota</taxon>
        <taxon>Metazoa</taxon>
        <taxon>Spiralia</taxon>
        <taxon>Lophotrochozoa</taxon>
        <taxon>Mollusca</taxon>
        <taxon>Gastropoda</taxon>
        <taxon>Heterobranchia</taxon>
        <taxon>Euthyneura</taxon>
        <taxon>Panpulmonata</taxon>
        <taxon>Hygrophila</taxon>
        <taxon>Lymnaeoidea</taxon>
        <taxon>Planorbidae</taxon>
        <taxon>Biomphalaria</taxon>
    </lineage>
</organism>
<dbReference type="VEuPathDB" id="VectorBase:BGLB017801"/>
<keyword evidence="2" id="KW-0732">Signal</keyword>
<dbReference type="InterPro" id="IPR042095">
    <property type="entry name" value="SUMF_sf"/>
</dbReference>
<dbReference type="SUPFAM" id="SSF56436">
    <property type="entry name" value="C-type lectin-like"/>
    <property type="match status" value="1"/>
</dbReference>
<dbReference type="VEuPathDB" id="VectorBase:BGLAX_043861"/>
<gene>
    <name evidence="4" type="primary">106052061</name>
</gene>
<dbReference type="Gene3D" id="3.90.1580.10">
    <property type="entry name" value="paralog of FGE (formylglycine-generating enzyme)"/>
    <property type="match status" value="1"/>
</dbReference>